<reference evidence="3" key="1">
    <citation type="submission" date="2014-12" db="EMBL/GenBank/DDBJ databases">
        <title>Genome Sequence of Valsa Canker Pathogens Uncovers a Specific Adaption of Colonization on Woody Bark.</title>
        <authorList>
            <person name="Yin Z."/>
            <person name="Liu H."/>
            <person name="Gao X."/>
            <person name="Li Z."/>
            <person name="Song N."/>
            <person name="Ke X."/>
            <person name="Dai Q."/>
            <person name="Wu Y."/>
            <person name="Sun Y."/>
            <person name="Xu J.-R."/>
            <person name="Kang Z.K."/>
            <person name="Wang L."/>
            <person name="Huang L."/>
        </authorList>
    </citation>
    <scope>NUCLEOTIDE SEQUENCE [LARGE SCALE GENOMIC DNA]</scope>
    <source>
        <strain evidence="3">SXYL134</strain>
    </source>
</reference>
<dbReference type="Proteomes" id="UP000078576">
    <property type="component" value="Unassembled WGS sequence"/>
</dbReference>
<evidence type="ECO:0000313" key="2">
    <source>
        <dbReference type="EMBL" id="KUI61259.1"/>
    </source>
</evidence>
<evidence type="ECO:0000313" key="3">
    <source>
        <dbReference type="Proteomes" id="UP000078576"/>
    </source>
</evidence>
<keyword evidence="1" id="KW-1133">Transmembrane helix</keyword>
<dbReference type="OrthoDB" id="194358at2759"/>
<gene>
    <name evidence="2" type="ORF">VP1G_11294</name>
</gene>
<organism evidence="2 3">
    <name type="scientific">Cytospora mali</name>
    <name type="common">Apple Valsa canker fungus</name>
    <name type="synonym">Valsa mali</name>
    <dbReference type="NCBI Taxonomy" id="578113"/>
    <lineage>
        <taxon>Eukaryota</taxon>
        <taxon>Fungi</taxon>
        <taxon>Dikarya</taxon>
        <taxon>Ascomycota</taxon>
        <taxon>Pezizomycotina</taxon>
        <taxon>Sordariomycetes</taxon>
        <taxon>Sordariomycetidae</taxon>
        <taxon>Diaporthales</taxon>
        <taxon>Cytosporaceae</taxon>
        <taxon>Cytospora</taxon>
    </lineage>
</organism>
<evidence type="ECO:0000256" key="1">
    <source>
        <dbReference type="SAM" id="Phobius"/>
    </source>
</evidence>
<protein>
    <submittedName>
        <fullName evidence="2">Uncharacterized protein</fullName>
    </submittedName>
</protein>
<dbReference type="PANTHER" id="PTHR10039">
    <property type="entry name" value="AMELOGENIN"/>
    <property type="match status" value="1"/>
</dbReference>
<dbReference type="EMBL" id="KN714771">
    <property type="protein sequence ID" value="KUI61259.1"/>
    <property type="molecule type" value="Genomic_DNA"/>
</dbReference>
<sequence length="157" mass="17487">MGDPLSIAASIAGVISLADVVFSRTMRYLKLAKNADEDLDSLEHCPSDKDCRIALDRLPPGLNESYARILQQLPDGKERLVQKVLDFIACTHPKLEIPLLREALSVPDTMNAGQASDPHSIIREDSITKLCKSLVRKSNDGNYYEFAHFTVQEFLES</sequence>
<name>A0A194VBJ7_CYTMA</name>
<keyword evidence="1" id="KW-0472">Membrane</keyword>
<proteinExistence type="predicted"/>
<feature type="transmembrane region" description="Helical" evidence="1">
    <location>
        <begin position="6"/>
        <end position="23"/>
    </location>
</feature>
<keyword evidence="1" id="KW-0812">Transmembrane</keyword>
<keyword evidence="3" id="KW-1185">Reference proteome</keyword>
<accession>A0A194VBJ7</accession>
<dbReference type="AlphaFoldDB" id="A0A194VBJ7"/>
<dbReference type="STRING" id="694573.A0A194VBJ7"/>